<keyword evidence="2" id="KW-0460">Magnesium</keyword>
<accession>A0A852ZGV0</accession>
<dbReference type="PANTHER" id="PTHR12001:SF71">
    <property type="entry name" value="(2E,6E)-FARNESYL DIPHOSPHATE SYNTHASE"/>
    <property type="match status" value="1"/>
</dbReference>
<dbReference type="CDD" id="cd00685">
    <property type="entry name" value="Trans_IPPS_HT"/>
    <property type="match status" value="1"/>
</dbReference>
<keyword evidence="5" id="KW-1185">Reference proteome</keyword>
<dbReference type="Gene3D" id="1.10.600.10">
    <property type="entry name" value="Farnesyl Diphosphate Synthase"/>
    <property type="match status" value="1"/>
</dbReference>
<dbReference type="SUPFAM" id="SSF48576">
    <property type="entry name" value="Terpenoid synthases"/>
    <property type="match status" value="1"/>
</dbReference>
<dbReference type="EC" id="2.5.1.29" evidence="4"/>
<comment type="caution">
    <text evidence="4">The sequence shown here is derived from an EMBL/GenBank/DDBJ whole genome shotgun (WGS) entry which is preliminary data.</text>
</comment>
<sequence>MSRPRSTFVPVAVPDPVTRSDLAAVPDPVAVPVAVPVLEEARRLSEPAIRAGLDRLDPDTRHACGYHLGYWDADGSPLDAGGKGVRPALAVLSARAAGSVRASDSGTQDGVVAAAACELVHNFSLLHDDLMDGDTERRHRTTVWARFGPATAILAGDAMLALANELLAEAGSPATPAALRYLNMTTRRLVKGQAADLAFETRVRVSLEECLRMAGDKTGALLACSASLGAMLAGAPSRTTTALGEYGAHLGLAFQLIDDLLGIWGTPARTGKPVWSDLRARKKSLPVVVALASDCTAGRALRRMYAEETLEDDAALAELANLVERAGGRAWTEERAERESAAAVAALDGLDVPASVCAQLAALAELLCRRTY</sequence>
<evidence type="ECO:0000256" key="1">
    <source>
        <dbReference type="ARBA" id="ARBA00022723"/>
    </source>
</evidence>
<dbReference type="SFLD" id="SFLDS00005">
    <property type="entry name" value="Isoprenoid_Synthase_Type_I"/>
    <property type="match status" value="1"/>
</dbReference>
<evidence type="ECO:0000256" key="2">
    <source>
        <dbReference type="ARBA" id="ARBA00022842"/>
    </source>
</evidence>
<evidence type="ECO:0000313" key="5">
    <source>
        <dbReference type="Proteomes" id="UP000579605"/>
    </source>
</evidence>
<dbReference type="SFLD" id="SFLDG01017">
    <property type="entry name" value="Polyprenyl_Transferase_Like"/>
    <property type="match status" value="1"/>
</dbReference>
<name>A0A852ZGV0_9ACTN</name>
<reference evidence="4 5" key="1">
    <citation type="submission" date="2020-07" db="EMBL/GenBank/DDBJ databases">
        <title>Sequencing the genomes of 1000 actinobacteria strains.</title>
        <authorList>
            <person name="Klenk H.-P."/>
        </authorList>
    </citation>
    <scope>NUCLEOTIDE SEQUENCE [LARGE SCALE GENOMIC DNA]</scope>
    <source>
        <strain evidence="4 5">DSM 18448</strain>
    </source>
</reference>
<dbReference type="Proteomes" id="UP000579605">
    <property type="component" value="Unassembled WGS sequence"/>
</dbReference>
<protein>
    <submittedName>
        <fullName evidence="4">Geranylgeranyl diphosphate synthase type I</fullName>
        <ecNumber evidence="4">2.5.1.1</ecNumber>
        <ecNumber evidence="4">2.5.1.10</ecNumber>
        <ecNumber evidence="4">2.5.1.29</ecNumber>
    </submittedName>
</protein>
<dbReference type="EMBL" id="JACBZH010000001">
    <property type="protein sequence ID" value="NYH91385.1"/>
    <property type="molecule type" value="Genomic_DNA"/>
</dbReference>
<dbReference type="GO" id="GO:0004337">
    <property type="term" value="F:(2E,6E)-farnesyl diphosphate synthase activity"/>
    <property type="evidence" value="ECO:0007669"/>
    <property type="project" value="UniProtKB-EC"/>
</dbReference>
<dbReference type="GO" id="GO:0046872">
    <property type="term" value="F:metal ion binding"/>
    <property type="evidence" value="ECO:0007669"/>
    <property type="project" value="UniProtKB-KW"/>
</dbReference>
<evidence type="ECO:0000256" key="3">
    <source>
        <dbReference type="RuleBase" id="RU004466"/>
    </source>
</evidence>
<keyword evidence="3 4" id="KW-0808">Transferase</keyword>
<dbReference type="InterPro" id="IPR033749">
    <property type="entry name" value="Polyprenyl_synt_CS"/>
</dbReference>
<dbReference type="InterPro" id="IPR000092">
    <property type="entry name" value="Polyprenyl_synt"/>
</dbReference>
<dbReference type="RefSeq" id="WP_179788971.1">
    <property type="nucleotide sequence ID" value="NZ_BAAARR010000037.1"/>
</dbReference>
<evidence type="ECO:0000313" key="4">
    <source>
        <dbReference type="EMBL" id="NYH91385.1"/>
    </source>
</evidence>
<dbReference type="EC" id="2.5.1.10" evidence="4"/>
<dbReference type="PANTHER" id="PTHR12001">
    <property type="entry name" value="GERANYLGERANYL PYROPHOSPHATE SYNTHASE"/>
    <property type="match status" value="1"/>
</dbReference>
<comment type="similarity">
    <text evidence="3">Belongs to the FPP/GGPP synthase family.</text>
</comment>
<dbReference type="Pfam" id="PF00348">
    <property type="entry name" value="polyprenyl_synt"/>
    <property type="match status" value="1"/>
</dbReference>
<proteinExistence type="inferred from homology"/>
<gene>
    <name evidence="4" type="ORF">F4554_004023</name>
</gene>
<dbReference type="GO" id="GO:0008299">
    <property type="term" value="P:isoprenoid biosynthetic process"/>
    <property type="evidence" value="ECO:0007669"/>
    <property type="project" value="InterPro"/>
</dbReference>
<dbReference type="PROSITE" id="PS00723">
    <property type="entry name" value="POLYPRENYL_SYNTHASE_1"/>
    <property type="match status" value="1"/>
</dbReference>
<dbReference type="InterPro" id="IPR008949">
    <property type="entry name" value="Isoprenoid_synthase_dom_sf"/>
</dbReference>
<keyword evidence="1" id="KW-0479">Metal-binding</keyword>
<dbReference type="EC" id="2.5.1.1" evidence="4"/>
<dbReference type="AlphaFoldDB" id="A0A852ZGV0"/>
<dbReference type="GO" id="GO:0004161">
    <property type="term" value="F:dimethylallyltranstransferase activity"/>
    <property type="evidence" value="ECO:0007669"/>
    <property type="project" value="UniProtKB-EC"/>
</dbReference>
<dbReference type="PROSITE" id="PS00444">
    <property type="entry name" value="POLYPRENYL_SYNTHASE_2"/>
    <property type="match status" value="1"/>
</dbReference>
<organism evidence="4 5">
    <name type="scientific">Actinopolymorpha rutila</name>
    <dbReference type="NCBI Taxonomy" id="446787"/>
    <lineage>
        <taxon>Bacteria</taxon>
        <taxon>Bacillati</taxon>
        <taxon>Actinomycetota</taxon>
        <taxon>Actinomycetes</taxon>
        <taxon>Propionibacteriales</taxon>
        <taxon>Actinopolymorphaceae</taxon>
        <taxon>Actinopolymorpha</taxon>
    </lineage>
</organism>
<dbReference type="GO" id="GO:0004311">
    <property type="term" value="F:geranylgeranyl diphosphate synthase activity"/>
    <property type="evidence" value="ECO:0007669"/>
    <property type="project" value="UniProtKB-EC"/>
</dbReference>